<organism evidence="2 3">
    <name type="scientific">Paenibacillus curdlanolyticus YK9</name>
    <dbReference type="NCBI Taxonomy" id="717606"/>
    <lineage>
        <taxon>Bacteria</taxon>
        <taxon>Bacillati</taxon>
        <taxon>Bacillota</taxon>
        <taxon>Bacilli</taxon>
        <taxon>Bacillales</taxon>
        <taxon>Paenibacillaceae</taxon>
        <taxon>Paenibacillus</taxon>
    </lineage>
</organism>
<dbReference type="AlphaFoldDB" id="E0I4D5"/>
<dbReference type="STRING" id="717606.PaecuDRAFT_0660"/>
<dbReference type="InterPro" id="IPR041394">
    <property type="entry name" value="HEPN_Cthe2314"/>
</dbReference>
<dbReference type="EMBL" id="AEDD01000001">
    <property type="protein sequence ID" value="EFM13149.1"/>
    <property type="molecule type" value="Genomic_DNA"/>
</dbReference>
<keyword evidence="3" id="KW-1185">Reference proteome</keyword>
<sequence length="239" mass="26961">MEFINLHIDQSYLEKAASLLGLTNFPSTNVQSKLIDAIGGSVEHSQKMQSMIDWIDLIEKKYRETITSVVYGMAHFIKQQEEGFISPSQPFYVPSTSYFTENAVTRSFSLAEKLAQLINVFEEIGDMESGHKKSVSFSKIREKTEMDLSDLHTSLSSLTTERHAHTHGMTPEITRHKISDVQTGSINGGPPVAFIFRGIDETKLPVTPYQQLIRCKEVMDKFAATISKILDEIEQDLKI</sequence>
<dbReference type="OrthoDB" id="2988219at2"/>
<proteinExistence type="predicted"/>
<gene>
    <name evidence="2" type="ORF">PaecuDRAFT_0660</name>
</gene>
<name>E0I4D5_9BACL</name>
<dbReference type="Pfam" id="PF18730">
    <property type="entry name" value="HEPN_Cthe2314"/>
    <property type="match status" value="1"/>
</dbReference>
<dbReference type="Proteomes" id="UP000005387">
    <property type="component" value="Unassembled WGS sequence"/>
</dbReference>
<evidence type="ECO:0000259" key="1">
    <source>
        <dbReference type="Pfam" id="PF18730"/>
    </source>
</evidence>
<feature type="domain" description="Cthe-2314-like HEPN" evidence="1">
    <location>
        <begin position="54"/>
        <end position="234"/>
    </location>
</feature>
<accession>E0I4D5</accession>
<evidence type="ECO:0000313" key="2">
    <source>
        <dbReference type="EMBL" id="EFM13149.1"/>
    </source>
</evidence>
<dbReference type="RefSeq" id="WP_006036675.1">
    <property type="nucleotide sequence ID" value="NZ_AEDD01000001.1"/>
</dbReference>
<reference evidence="2 3" key="1">
    <citation type="submission" date="2010-07" db="EMBL/GenBank/DDBJ databases">
        <title>The draft genome of Paenibacillus curdlanolyticus YK9.</title>
        <authorList>
            <consortium name="US DOE Joint Genome Institute (JGI-PGF)"/>
            <person name="Lucas S."/>
            <person name="Copeland A."/>
            <person name="Lapidus A."/>
            <person name="Cheng J.-F."/>
            <person name="Bruce D."/>
            <person name="Goodwin L."/>
            <person name="Pitluck S."/>
            <person name="Land M.L."/>
            <person name="Hauser L."/>
            <person name="Chang Y.-J."/>
            <person name="Jeffries C."/>
            <person name="Anderson I.J."/>
            <person name="Johnson E."/>
            <person name="Loganathan U."/>
            <person name="Mulhopadhyay B."/>
            <person name="Kyrpides N."/>
            <person name="Woyke T.J."/>
        </authorList>
    </citation>
    <scope>NUCLEOTIDE SEQUENCE [LARGE SCALE GENOMIC DNA]</scope>
    <source>
        <strain evidence="2 3">YK9</strain>
    </source>
</reference>
<protein>
    <recommendedName>
        <fullName evidence="1">Cthe-2314-like HEPN domain-containing protein</fullName>
    </recommendedName>
</protein>
<evidence type="ECO:0000313" key="3">
    <source>
        <dbReference type="Proteomes" id="UP000005387"/>
    </source>
</evidence>